<evidence type="ECO:0000313" key="3">
    <source>
        <dbReference type="Proteomes" id="UP001155220"/>
    </source>
</evidence>
<dbReference type="Pfam" id="PF00294">
    <property type="entry name" value="PfkB"/>
    <property type="match status" value="1"/>
</dbReference>
<dbReference type="Proteomes" id="UP001155220">
    <property type="component" value="Unassembled WGS sequence"/>
</dbReference>
<keyword evidence="2" id="KW-0418">Kinase</keyword>
<dbReference type="SUPFAM" id="SSF53613">
    <property type="entry name" value="Ribokinase-like"/>
    <property type="match status" value="1"/>
</dbReference>
<dbReference type="Gene3D" id="3.40.1190.20">
    <property type="match status" value="1"/>
</dbReference>
<comment type="caution">
    <text evidence="2">The sequence shown here is derived from an EMBL/GenBank/DDBJ whole genome shotgun (WGS) entry which is preliminary data.</text>
</comment>
<protein>
    <submittedName>
        <fullName evidence="2">PfkB family carbohydrate kinase</fullName>
    </submittedName>
</protein>
<reference evidence="2" key="1">
    <citation type="submission" date="2022-03" db="EMBL/GenBank/DDBJ databases">
        <title>Aurantimonas Liuensis sp. Nov., isolated from the hadal seawater of the Mariana Trench.</title>
        <authorList>
            <person name="Liu R."/>
        </authorList>
    </citation>
    <scope>NUCLEOTIDE SEQUENCE</scope>
    <source>
        <strain evidence="2">LRZ36</strain>
    </source>
</reference>
<dbReference type="RefSeq" id="WP_253964568.1">
    <property type="nucleotide sequence ID" value="NZ_JALHBS010000066.1"/>
</dbReference>
<dbReference type="GO" id="GO:0005829">
    <property type="term" value="C:cytosol"/>
    <property type="evidence" value="ECO:0007669"/>
    <property type="project" value="TreeGrafter"/>
</dbReference>
<keyword evidence="3" id="KW-1185">Reference proteome</keyword>
<dbReference type="InterPro" id="IPR029056">
    <property type="entry name" value="Ribokinase-like"/>
</dbReference>
<evidence type="ECO:0000259" key="1">
    <source>
        <dbReference type="Pfam" id="PF00294"/>
    </source>
</evidence>
<accession>A0A9X2HEX4</accession>
<dbReference type="AlphaFoldDB" id="A0A9X2HEX4"/>
<proteinExistence type="predicted"/>
<evidence type="ECO:0000313" key="2">
    <source>
        <dbReference type="EMBL" id="MCP3055724.1"/>
    </source>
</evidence>
<organism evidence="2 3">
    <name type="scientific">Aurantimonas marianensis</name>
    <dbReference type="NCBI Taxonomy" id="2920428"/>
    <lineage>
        <taxon>Bacteria</taxon>
        <taxon>Pseudomonadati</taxon>
        <taxon>Pseudomonadota</taxon>
        <taxon>Alphaproteobacteria</taxon>
        <taxon>Hyphomicrobiales</taxon>
        <taxon>Aurantimonadaceae</taxon>
        <taxon>Aurantimonas</taxon>
    </lineage>
</organism>
<name>A0A9X2HEX4_9HYPH</name>
<dbReference type="PANTHER" id="PTHR46566">
    <property type="entry name" value="1-PHOSPHOFRUCTOKINASE-RELATED"/>
    <property type="match status" value="1"/>
</dbReference>
<gene>
    <name evidence="2" type="ORF">MJ956_11295</name>
</gene>
<dbReference type="InterPro" id="IPR011611">
    <property type="entry name" value="PfkB_dom"/>
</dbReference>
<dbReference type="GO" id="GO:0003872">
    <property type="term" value="F:6-phosphofructokinase activity"/>
    <property type="evidence" value="ECO:0007669"/>
    <property type="project" value="TreeGrafter"/>
</dbReference>
<keyword evidence="2" id="KW-0808">Transferase</keyword>
<feature type="domain" description="Carbohydrate kinase PfkB" evidence="1">
    <location>
        <begin position="5"/>
        <end position="58"/>
    </location>
</feature>
<dbReference type="EMBL" id="JALHBS010000066">
    <property type="protein sequence ID" value="MCP3055724.1"/>
    <property type="molecule type" value="Genomic_DNA"/>
</dbReference>
<sequence>MLRLAAPDVVAKSAVGAGDSFAAAMTLGLAQGRDSEDAFAYGMAAGAAAVLSAGTGLCRREDVERLYEGMRSQVRAIATES</sequence>
<dbReference type="PANTHER" id="PTHR46566:SF2">
    <property type="entry name" value="ATP-DEPENDENT 6-PHOSPHOFRUCTOKINASE ISOZYME 2"/>
    <property type="match status" value="1"/>
</dbReference>